<organism evidence="2">
    <name type="scientific">marine sediment metagenome</name>
    <dbReference type="NCBI Taxonomy" id="412755"/>
    <lineage>
        <taxon>unclassified sequences</taxon>
        <taxon>metagenomes</taxon>
        <taxon>ecological metagenomes</taxon>
    </lineage>
</organism>
<dbReference type="InterPro" id="IPR011006">
    <property type="entry name" value="CheY-like_superfamily"/>
</dbReference>
<dbReference type="EMBL" id="LAZR01001338">
    <property type="protein sequence ID" value="KKN46281.1"/>
    <property type="molecule type" value="Genomic_DNA"/>
</dbReference>
<name>A0A0F9TBK0_9ZZZZ</name>
<dbReference type="SUPFAM" id="SSF56112">
    <property type="entry name" value="Protein kinase-like (PK-like)"/>
    <property type="match status" value="1"/>
</dbReference>
<dbReference type="PROSITE" id="PS50110">
    <property type="entry name" value="RESPONSE_REGULATORY"/>
    <property type="match status" value="1"/>
</dbReference>
<proteinExistence type="predicted"/>
<dbReference type="InterPro" id="IPR001789">
    <property type="entry name" value="Sig_transdc_resp-reg_receiver"/>
</dbReference>
<comment type="caution">
    <text evidence="2">The sequence shown here is derived from an EMBL/GenBank/DDBJ whole genome shotgun (WGS) entry which is preliminary data.</text>
</comment>
<dbReference type="GO" id="GO:0000160">
    <property type="term" value="P:phosphorelay signal transduction system"/>
    <property type="evidence" value="ECO:0007669"/>
    <property type="project" value="InterPro"/>
</dbReference>
<protein>
    <recommendedName>
        <fullName evidence="1">Response regulatory domain-containing protein</fullName>
    </recommendedName>
</protein>
<sequence>MNILQIEDEVSWFEGTVKPLLIEIGAKEIFHADSYDSGIQYLQEHNIDYVVLDLAIPLNPENPVPDVRNGLRLASYIRTEYAGTPILILTGQQTEEAVEQFVEDQEPTTFWDGKRKSLVKVRPKRRVNEAISLLSDAVKELAAIDAIEIEEIGCELDYLEKRVIRIFCKENSAIAARVKTLNDGLSTAKVLQVSLFGSSGQELPWTSLVKIDTKQKIDQESNNFKEYVNKLDVASYPNILNEYVAGCADKKGICYRFANHYDSNYFSHLTSNEGNTLTILEKVRGILGTWSNNKTVKQVSVKEIRSIICPEYKFEKLAEIRQRLEIDEFEKKILNANYSIQHADLHGLNILVSEDLNPILIDYGDIKLAPSVLDIVTLELSPYFHPHLSGNKAPKMELFENWFNYENFLSLNQLPKVATFLREWKSADCFMEREYVATVYAYALRQLTHKGTNPDIATKLIEKSIAAYK</sequence>
<dbReference type="InterPro" id="IPR011009">
    <property type="entry name" value="Kinase-like_dom_sf"/>
</dbReference>
<dbReference type="Gene3D" id="3.40.50.2300">
    <property type="match status" value="1"/>
</dbReference>
<evidence type="ECO:0000313" key="2">
    <source>
        <dbReference type="EMBL" id="KKN46281.1"/>
    </source>
</evidence>
<feature type="domain" description="Response regulatory" evidence="1">
    <location>
        <begin position="2"/>
        <end position="131"/>
    </location>
</feature>
<dbReference type="AlphaFoldDB" id="A0A0F9TBK0"/>
<dbReference type="SUPFAM" id="SSF52172">
    <property type="entry name" value="CheY-like"/>
    <property type="match status" value="1"/>
</dbReference>
<dbReference type="Gene3D" id="1.10.510.10">
    <property type="entry name" value="Transferase(Phosphotransferase) domain 1"/>
    <property type="match status" value="1"/>
</dbReference>
<gene>
    <name evidence="2" type="ORF">LCGC14_0674440</name>
</gene>
<accession>A0A0F9TBK0</accession>
<dbReference type="Pfam" id="PF00072">
    <property type="entry name" value="Response_reg"/>
    <property type="match status" value="1"/>
</dbReference>
<evidence type="ECO:0000259" key="1">
    <source>
        <dbReference type="PROSITE" id="PS50110"/>
    </source>
</evidence>
<reference evidence="2" key="1">
    <citation type="journal article" date="2015" name="Nature">
        <title>Complex archaea that bridge the gap between prokaryotes and eukaryotes.</title>
        <authorList>
            <person name="Spang A."/>
            <person name="Saw J.H."/>
            <person name="Jorgensen S.L."/>
            <person name="Zaremba-Niedzwiedzka K."/>
            <person name="Martijn J."/>
            <person name="Lind A.E."/>
            <person name="van Eijk R."/>
            <person name="Schleper C."/>
            <person name="Guy L."/>
            <person name="Ettema T.J."/>
        </authorList>
    </citation>
    <scope>NUCLEOTIDE SEQUENCE</scope>
</reference>